<sequence>MIAPRAPVMSNTLKARASPLMSVGLTQPGVALTHDHTKLRNKQEPLVLLTIAHSEIFQKIYMPNKMFISGIIVTRCRWLIALRVSRTSRAMMAGESSPETATDIHKICLVEEEFSPVELMTCTGESSREAGVPTTLLTTKNKTSIGTWKNRTSMPRNKQLIEGDIARTRTTDRLRRKSVFYPKATREGGDTMTPILAGHNRLTPTQPVESDVARARTTNLLRRKPVFYTKATPPPPIT</sequence>
<dbReference type="AlphaFoldDB" id="A0A3S1BQS8"/>
<comment type="caution">
    <text evidence="1">The sequence shown here is derived from an EMBL/GenBank/DDBJ whole genome shotgun (WGS) entry which is preliminary data.</text>
</comment>
<gene>
    <name evidence="1" type="ORF">EGW08_003009</name>
</gene>
<dbReference type="Proteomes" id="UP000271974">
    <property type="component" value="Unassembled WGS sequence"/>
</dbReference>
<name>A0A3S1BQS8_ELYCH</name>
<organism evidence="1 2">
    <name type="scientific">Elysia chlorotica</name>
    <name type="common">Eastern emerald elysia</name>
    <name type="synonym">Sea slug</name>
    <dbReference type="NCBI Taxonomy" id="188477"/>
    <lineage>
        <taxon>Eukaryota</taxon>
        <taxon>Metazoa</taxon>
        <taxon>Spiralia</taxon>
        <taxon>Lophotrochozoa</taxon>
        <taxon>Mollusca</taxon>
        <taxon>Gastropoda</taxon>
        <taxon>Heterobranchia</taxon>
        <taxon>Euthyneura</taxon>
        <taxon>Panpulmonata</taxon>
        <taxon>Sacoglossa</taxon>
        <taxon>Placobranchoidea</taxon>
        <taxon>Plakobranchidae</taxon>
        <taxon>Elysia</taxon>
    </lineage>
</organism>
<protein>
    <submittedName>
        <fullName evidence="1">Uncharacterized protein</fullName>
    </submittedName>
</protein>
<evidence type="ECO:0000313" key="1">
    <source>
        <dbReference type="EMBL" id="RUS89199.1"/>
    </source>
</evidence>
<evidence type="ECO:0000313" key="2">
    <source>
        <dbReference type="Proteomes" id="UP000271974"/>
    </source>
</evidence>
<accession>A0A3S1BQS8</accession>
<dbReference type="EMBL" id="RQTK01000062">
    <property type="protein sequence ID" value="RUS89199.1"/>
    <property type="molecule type" value="Genomic_DNA"/>
</dbReference>
<reference evidence="1 2" key="1">
    <citation type="submission" date="2019-01" db="EMBL/GenBank/DDBJ databases">
        <title>A draft genome assembly of the solar-powered sea slug Elysia chlorotica.</title>
        <authorList>
            <person name="Cai H."/>
            <person name="Li Q."/>
            <person name="Fang X."/>
            <person name="Li J."/>
            <person name="Curtis N.E."/>
            <person name="Altenburger A."/>
            <person name="Shibata T."/>
            <person name="Feng M."/>
            <person name="Maeda T."/>
            <person name="Schwartz J.A."/>
            <person name="Shigenobu S."/>
            <person name="Lundholm N."/>
            <person name="Nishiyama T."/>
            <person name="Yang H."/>
            <person name="Hasebe M."/>
            <person name="Li S."/>
            <person name="Pierce S.K."/>
            <person name="Wang J."/>
        </authorList>
    </citation>
    <scope>NUCLEOTIDE SEQUENCE [LARGE SCALE GENOMIC DNA]</scope>
    <source>
        <strain evidence="1">EC2010</strain>
        <tissue evidence="1">Whole organism of an adult</tissue>
    </source>
</reference>
<keyword evidence="2" id="KW-1185">Reference proteome</keyword>
<proteinExistence type="predicted"/>